<organism evidence="2 3">
    <name type="scientific">Favolaschia claudopus</name>
    <dbReference type="NCBI Taxonomy" id="2862362"/>
    <lineage>
        <taxon>Eukaryota</taxon>
        <taxon>Fungi</taxon>
        <taxon>Dikarya</taxon>
        <taxon>Basidiomycota</taxon>
        <taxon>Agaricomycotina</taxon>
        <taxon>Agaricomycetes</taxon>
        <taxon>Agaricomycetidae</taxon>
        <taxon>Agaricales</taxon>
        <taxon>Marasmiineae</taxon>
        <taxon>Mycenaceae</taxon>
        <taxon>Favolaschia</taxon>
    </lineage>
</organism>
<sequence>SRSGSMPPPPRALSAAPSHSHLRQQNIASEPVVAVATPLQLPRPASTSTSSSSSRSSISTGQLRVPIPDVALSTPHLGVPLPTIPSESMWPQAAPKSTDEHESLWGEAEAEPIAVDEEDDFPPSLYSSADSTGEGIGPRVPFSFSSQRDYNAVPSSSRSALTTIPTPQPSPRIHTNGWNPAASSSTALSTPYTRPEQSSLQPNLFPGTAPIPFCRPSNQGLSSAETLGQTQQLATAAKVMCRWEGCSIVLQIEEIWEHIKTDHRFECRMVDVGLKCRWIGSDGKQCTKELMGRSMKNHVVKTHAKPAVFI</sequence>
<name>A0AAW0EEE2_9AGAR</name>
<proteinExistence type="predicted"/>
<dbReference type="EMBL" id="JAWWNJ010000002">
    <property type="protein sequence ID" value="KAK7062426.1"/>
    <property type="molecule type" value="Genomic_DNA"/>
</dbReference>
<feature type="non-terminal residue" evidence="2">
    <location>
        <position position="1"/>
    </location>
</feature>
<feature type="compositionally biased region" description="Low complexity" evidence="1">
    <location>
        <begin position="46"/>
        <end position="60"/>
    </location>
</feature>
<feature type="compositionally biased region" description="Pro residues" evidence="1">
    <location>
        <begin position="1"/>
        <end position="11"/>
    </location>
</feature>
<feature type="compositionally biased region" description="Polar residues" evidence="1">
    <location>
        <begin position="143"/>
        <end position="165"/>
    </location>
</feature>
<dbReference type="Proteomes" id="UP001362999">
    <property type="component" value="Unassembled WGS sequence"/>
</dbReference>
<feature type="compositionally biased region" description="Low complexity" evidence="1">
    <location>
        <begin position="181"/>
        <end position="190"/>
    </location>
</feature>
<keyword evidence="3" id="KW-1185">Reference proteome</keyword>
<evidence type="ECO:0000256" key="1">
    <source>
        <dbReference type="SAM" id="MobiDB-lite"/>
    </source>
</evidence>
<dbReference type="AlphaFoldDB" id="A0AAW0EEE2"/>
<accession>A0AAW0EEE2</accession>
<comment type="caution">
    <text evidence="2">The sequence shown here is derived from an EMBL/GenBank/DDBJ whole genome shotgun (WGS) entry which is preliminary data.</text>
</comment>
<gene>
    <name evidence="2" type="ORF">R3P38DRAFT_2835194</name>
</gene>
<feature type="region of interest" description="Disordered" evidence="1">
    <location>
        <begin position="1"/>
        <end position="65"/>
    </location>
</feature>
<feature type="region of interest" description="Disordered" evidence="1">
    <location>
        <begin position="113"/>
        <end position="201"/>
    </location>
</feature>
<reference evidence="2 3" key="1">
    <citation type="journal article" date="2024" name="J Genomics">
        <title>Draft genome sequencing and assembly of Favolaschia claudopus CIRM-BRFM 2984 isolated from oak limbs.</title>
        <authorList>
            <person name="Navarro D."/>
            <person name="Drula E."/>
            <person name="Chaduli D."/>
            <person name="Cazenave R."/>
            <person name="Ahrendt S."/>
            <person name="Wang J."/>
            <person name="Lipzen A."/>
            <person name="Daum C."/>
            <person name="Barry K."/>
            <person name="Grigoriev I.V."/>
            <person name="Favel A."/>
            <person name="Rosso M.N."/>
            <person name="Martin F."/>
        </authorList>
    </citation>
    <scope>NUCLEOTIDE SEQUENCE [LARGE SCALE GENOMIC DNA]</scope>
    <source>
        <strain evidence="2 3">CIRM-BRFM 2984</strain>
    </source>
</reference>
<evidence type="ECO:0000313" key="3">
    <source>
        <dbReference type="Proteomes" id="UP001362999"/>
    </source>
</evidence>
<protein>
    <recommendedName>
        <fullName evidence="4">C2H2-type domain-containing protein</fullName>
    </recommendedName>
</protein>
<feature type="compositionally biased region" description="Polar residues" evidence="1">
    <location>
        <begin position="191"/>
        <end position="201"/>
    </location>
</feature>
<evidence type="ECO:0000313" key="2">
    <source>
        <dbReference type="EMBL" id="KAK7062426.1"/>
    </source>
</evidence>
<evidence type="ECO:0008006" key="4">
    <source>
        <dbReference type="Google" id="ProtNLM"/>
    </source>
</evidence>